<dbReference type="PROSITE" id="PS51257">
    <property type="entry name" value="PROKAR_LIPOPROTEIN"/>
    <property type="match status" value="1"/>
</dbReference>
<dbReference type="KEGG" id="ddz:DSYM_03100"/>
<comment type="similarity">
    <text evidence="2">Belongs to the LolB family.</text>
</comment>
<evidence type="ECO:0000256" key="11">
    <source>
        <dbReference type="ARBA" id="ARBA00023237"/>
    </source>
</evidence>
<evidence type="ECO:0000256" key="2">
    <source>
        <dbReference type="ARBA" id="ARBA00009696"/>
    </source>
</evidence>
<evidence type="ECO:0000256" key="6">
    <source>
        <dbReference type="ARBA" id="ARBA00022729"/>
    </source>
</evidence>
<reference evidence="14" key="1">
    <citation type="journal article" name="DNA Res.">
        <title>The physiological potential of anammox bacteria as revealed by their core genome structure.</title>
        <authorList>
            <person name="Okubo T."/>
            <person name="Toyoda A."/>
            <person name="Fukuhara K."/>
            <person name="Uchiyama I."/>
            <person name="Harigaya Y."/>
            <person name="Kuroiwa M."/>
            <person name="Suzuki T."/>
            <person name="Murakami Y."/>
            <person name="Suwa Y."/>
            <person name="Takami H."/>
        </authorList>
    </citation>
    <scope>NUCLEOTIDE SEQUENCE</scope>
    <source>
        <strain evidence="14">317325-3</strain>
    </source>
</reference>
<feature type="signal peptide" evidence="13">
    <location>
        <begin position="1"/>
        <end position="20"/>
    </location>
</feature>
<keyword evidence="8" id="KW-0472">Membrane</keyword>
<comment type="subcellular location">
    <subcellularLocation>
        <location evidence="1">Cell outer membrane</location>
        <topology evidence="1">Lipid-anchor</topology>
    </subcellularLocation>
</comment>
<feature type="chain" id="PRO_5035219652" description="Outer-membrane lipoprotein LolB" evidence="13">
    <location>
        <begin position="21"/>
        <end position="188"/>
    </location>
</feature>
<evidence type="ECO:0000256" key="7">
    <source>
        <dbReference type="ARBA" id="ARBA00022927"/>
    </source>
</evidence>
<evidence type="ECO:0000313" key="15">
    <source>
        <dbReference type="Proteomes" id="UP000662914"/>
    </source>
</evidence>
<proteinExistence type="inferred from homology"/>
<dbReference type="AlphaFoldDB" id="A0A809S245"/>
<evidence type="ECO:0000256" key="8">
    <source>
        <dbReference type="ARBA" id="ARBA00023136"/>
    </source>
</evidence>
<dbReference type="SUPFAM" id="SSF89392">
    <property type="entry name" value="Prokaryotic lipoproteins and lipoprotein localization factors"/>
    <property type="match status" value="1"/>
</dbReference>
<dbReference type="CDD" id="cd16326">
    <property type="entry name" value="LolB"/>
    <property type="match status" value="1"/>
</dbReference>
<organism evidence="14 15">
    <name type="scientific">Candidatus Desulfobacillus denitrificans</name>
    <dbReference type="NCBI Taxonomy" id="2608985"/>
    <lineage>
        <taxon>Bacteria</taxon>
        <taxon>Pseudomonadati</taxon>
        <taxon>Pseudomonadota</taxon>
        <taxon>Betaproteobacteria</taxon>
        <taxon>Candidatus Desulfobacillus</taxon>
    </lineage>
</organism>
<gene>
    <name evidence="14" type="ORF">DSYM_03100</name>
</gene>
<evidence type="ECO:0000313" key="14">
    <source>
        <dbReference type="EMBL" id="BBO19611.1"/>
    </source>
</evidence>
<sequence>MLRPLLAVALLALSAGCALLETVPATPRPGREAIEAFRLEGRIAVRRAGERFSAGIEWRHDAQSDEIVVSGPLGQGLARLTSAGGVAVLETSDRKRYAAEDLEGLTEQVFGTRLPVAGLGRWVLGRSAFGGVARLDAGGRLAGLSEQGWSIEYLHYESDAPDALPELLQARRGDVEVRLKIDGWSLVQ</sequence>
<protein>
    <recommendedName>
        <fullName evidence="4">Outer-membrane lipoprotein LolB</fullName>
    </recommendedName>
</protein>
<keyword evidence="6 13" id="KW-0732">Signal</keyword>
<name>A0A809S245_9PROT</name>
<keyword evidence="11" id="KW-0998">Cell outer membrane</keyword>
<dbReference type="InterPro" id="IPR004565">
    <property type="entry name" value="OM_lipoprot_LolB"/>
</dbReference>
<keyword evidence="10" id="KW-0143">Chaperone</keyword>
<accession>A0A809S245</accession>
<keyword evidence="5" id="KW-0813">Transport</keyword>
<evidence type="ECO:0000256" key="12">
    <source>
        <dbReference type="ARBA" id="ARBA00023288"/>
    </source>
</evidence>
<keyword evidence="7" id="KW-0653">Protein transport</keyword>
<evidence type="ECO:0000256" key="10">
    <source>
        <dbReference type="ARBA" id="ARBA00023186"/>
    </source>
</evidence>
<dbReference type="EMBL" id="AP021857">
    <property type="protein sequence ID" value="BBO19611.1"/>
    <property type="molecule type" value="Genomic_DNA"/>
</dbReference>
<dbReference type="Pfam" id="PF03550">
    <property type="entry name" value="LolB"/>
    <property type="match status" value="1"/>
</dbReference>
<keyword evidence="12 14" id="KW-0449">Lipoprotein</keyword>
<evidence type="ECO:0000256" key="9">
    <source>
        <dbReference type="ARBA" id="ARBA00023139"/>
    </source>
</evidence>
<comment type="subunit">
    <text evidence="3">Monomer.</text>
</comment>
<dbReference type="Gene3D" id="2.50.20.10">
    <property type="entry name" value="Lipoprotein localisation LolA/LolB/LppX"/>
    <property type="match status" value="1"/>
</dbReference>
<evidence type="ECO:0000256" key="3">
    <source>
        <dbReference type="ARBA" id="ARBA00011245"/>
    </source>
</evidence>
<dbReference type="Proteomes" id="UP000662914">
    <property type="component" value="Chromosome"/>
</dbReference>
<evidence type="ECO:0000256" key="5">
    <source>
        <dbReference type="ARBA" id="ARBA00022448"/>
    </source>
</evidence>
<dbReference type="NCBIfam" id="TIGR00548">
    <property type="entry name" value="lolB"/>
    <property type="match status" value="1"/>
</dbReference>
<evidence type="ECO:0000256" key="13">
    <source>
        <dbReference type="SAM" id="SignalP"/>
    </source>
</evidence>
<dbReference type="GO" id="GO:0009279">
    <property type="term" value="C:cell outer membrane"/>
    <property type="evidence" value="ECO:0007669"/>
    <property type="project" value="UniProtKB-SubCell"/>
</dbReference>
<keyword evidence="9" id="KW-0564">Palmitate</keyword>
<evidence type="ECO:0000256" key="4">
    <source>
        <dbReference type="ARBA" id="ARBA00016202"/>
    </source>
</evidence>
<dbReference type="GO" id="GO:0015031">
    <property type="term" value="P:protein transport"/>
    <property type="evidence" value="ECO:0007669"/>
    <property type="project" value="UniProtKB-KW"/>
</dbReference>
<dbReference type="InterPro" id="IPR029046">
    <property type="entry name" value="LolA/LolB/LppX"/>
</dbReference>
<evidence type="ECO:0000256" key="1">
    <source>
        <dbReference type="ARBA" id="ARBA00004459"/>
    </source>
</evidence>